<dbReference type="EMBL" id="HBHW01031147">
    <property type="protein sequence ID" value="CAE0056027.1"/>
    <property type="molecule type" value="Transcribed_RNA"/>
</dbReference>
<proteinExistence type="predicted"/>
<dbReference type="AlphaFoldDB" id="A0A7S3EIB7"/>
<organism evidence="1">
    <name type="scientific">Rhodosorus marinus</name>
    <dbReference type="NCBI Taxonomy" id="101924"/>
    <lineage>
        <taxon>Eukaryota</taxon>
        <taxon>Rhodophyta</taxon>
        <taxon>Stylonematophyceae</taxon>
        <taxon>Stylonematales</taxon>
        <taxon>Stylonemataceae</taxon>
        <taxon>Rhodosorus</taxon>
    </lineage>
</organism>
<protein>
    <submittedName>
        <fullName evidence="1">Uncharacterized protein</fullName>
    </submittedName>
</protein>
<evidence type="ECO:0000313" key="1">
    <source>
        <dbReference type="EMBL" id="CAE0056027.1"/>
    </source>
</evidence>
<accession>A0A7S3EIB7</accession>
<name>A0A7S3EIB7_9RHOD</name>
<gene>
    <name evidence="1" type="ORF">RMAR00112_LOCUS24069</name>
</gene>
<reference evidence="1" key="1">
    <citation type="submission" date="2021-01" db="EMBL/GenBank/DDBJ databases">
        <authorList>
            <person name="Corre E."/>
            <person name="Pelletier E."/>
            <person name="Niang G."/>
            <person name="Scheremetjew M."/>
            <person name="Finn R."/>
            <person name="Kale V."/>
            <person name="Holt S."/>
            <person name="Cochrane G."/>
            <person name="Meng A."/>
            <person name="Brown T."/>
            <person name="Cohen L."/>
        </authorList>
    </citation>
    <scope>NUCLEOTIDE SEQUENCE</scope>
    <source>
        <strain evidence="1">CCMP 769</strain>
    </source>
</reference>
<sequence length="243" mass="27755">MEIGERWVEKGFWESGQYVDPEKGKVVSAVKDRRTLVLRSSSTGRLVYVCMYSLRLGKQKDPPQGPRKYKRRGRCNCNCLLELRYFTPEYMKSMNSVPSKRAFLIRVFGKLPDENLRKGWYAVRANPYHTGHSWPDQTPPKVQSVRELPPLGPVGLESLSSLRGMGLRNSVGGKEASPKNSSLVLQSPIALMKTRIIEAEAYELSDLVRNLYLRANQQIREKLKSFIMKMREDAEIPALRALP</sequence>